<evidence type="ECO:0000256" key="8">
    <source>
        <dbReference type="ARBA" id="ARBA00023180"/>
    </source>
</evidence>
<protein>
    <submittedName>
        <fullName evidence="10">Putative receptor-like protein kinase</fullName>
    </submittedName>
</protein>
<dbReference type="InterPro" id="IPR001611">
    <property type="entry name" value="Leu-rich_rpt"/>
</dbReference>
<evidence type="ECO:0000256" key="2">
    <source>
        <dbReference type="ARBA" id="ARBA00022614"/>
    </source>
</evidence>
<dbReference type="PANTHER" id="PTHR48065:SF72">
    <property type="entry name" value="LEUCINE-RICH REPEAT-CONTAINING N-TERMINAL PLANT-TYPE DOMAIN-CONTAINING PROTEIN"/>
    <property type="match status" value="1"/>
</dbReference>
<dbReference type="OrthoDB" id="684787at2759"/>
<keyword evidence="5" id="KW-0677">Repeat</keyword>
<keyword evidence="11" id="KW-1185">Reference proteome</keyword>
<dbReference type="Gene3D" id="3.80.10.10">
    <property type="entry name" value="Ribonuclease Inhibitor"/>
    <property type="match status" value="3"/>
</dbReference>
<reference evidence="10" key="2">
    <citation type="submission" date="2019-07" db="EMBL/GenBank/DDBJ databases">
        <authorList>
            <person name="Yang Y."/>
            <person name="Bocs S."/>
            <person name="Baudouin L."/>
        </authorList>
    </citation>
    <scope>NUCLEOTIDE SEQUENCE</scope>
    <source>
        <tissue evidence="10">Spear leaf of Hainan Tall coconut</tissue>
    </source>
</reference>
<organism evidence="10 11">
    <name type="scientific">Cocos nucifera</name>
    <name type="common">Coconut palm</name>
    <dbReference type="NCBI Taxonomy" id="13894"/>
    <lineage>
        <taxon>Eukaryota</taxon>
        <taxon>Viridiplantae</taxon>
        <taxon>Streptophyta</taxon>
        <taxon>Embryophyta</taxon>
        <taxon>Tracheophyta</taxon>
        <taxon>Spermatophyta</taxon>
        <taxon>Magnoliopsida</taxon>
        <taxon>Liliopsida</taxon>
        <taxon>Arecaceae</taxon>
        <taxon>Arecoideae</taxon>
        <taxon>Cocoseae</taxon>
        <taxon>Attaleinae</taxon>
        <taxon>Cocos</taxon>
    </lineage>
</organism>
<keyword evidence="7" id="KW-0472">Membrane</keyword>
<evidence type="ECO:0000256" key="3">
    <source>
        <dbReference type="ARBA" id="ARBA00022692"/>
    </source>
</evidence>
<proteinExistence type="predicted"/>
<accession>A0A8K0IH90</accession>
<evidence type="ECO:0000256" key="6">
    <source>
        <dbReference type="ARBA" id="ARBA00022989"/>
    </source>
</evidence>
<keyword evidence="6" id="KW-1133">Transmembrane helix</keyword>
<evidence type="ECO:0000313" key="11">
    <source>
        <dbReference type="Proteomes" id="UP000797356"/>
    </source>
</evidence>
<keyword evidence="10" id="KW-0675">Receptor</keyword>
<dbReference type="InterPro" id="IPR013210">
    <property type="entry name" value="LRR_N_plant-typ"/>
</dbReference>
<dbReference type="Pfam" id="PF00560">
    <property type="entry name" value="LRR_1"/>
    <property type="match status" value="5"/>
</dbReference>
<dbReference type="SUPFAM" id="SSF52058">
    <property type="entry name" value="L domain-like"/>
    <property type="match status" value="2"/>
</dbReference>
<dbReference type="GO" id="GO:0016020">
    <property type="term" value="C:membrane"/>
    <property type="evidence" value="ECO:0007669"/>
    <property type="project" value="UniProtKB-SubCell"/>
</dbReference>
<evidence type="ECO:0000256" key="4">
    <source>
        <dbReference type="ARBA" id="ARBA00022729"/>
    </source>
</evidence>
<keyword evidence="10" id="KW-0808">Transferase</keyword>
<comment type="subcellular location">
    <subcellularLocation>
        <location evidence="1">Membrane</location>
        <topology evidence="1">Single-pass membrane protein</topology>
    </subcellularLocation>
</comment>
<keyword evidence="2" id="KW-0433">Leucine-rich repeat</keyword>
<comment type="caution">
    <text evidence="10">The sequence shown here is derived from an EMBL/GenBank/DDBJ whole genome shotgun (WGS) entry which is preliminary data.</text>
</comment>
<feature type="domain" description="Leucine-rich repeat-containing N-terminal plant-type" evidence="9">
    <location>
        <begin position="79"/>
        <end position="117"/>
    </location>
</feature>
<dbReference type="PANTHER" id="PTHR48065">
    <property type="entry name" value="OS10G0469600 PROTEIN"/>
    <property type="match status" value="1"/>
</dbReference>
<dbReference type="FunFam" id="3.80.10.10:FF:000275">
    <property type="entry name" value="Leucine-rich repeat receptor-like protein kinase"/>
    <property type="match status" value="1"/>
</dbReference>
<dbReference type="Pfam" id="PF08263">
    <property type="entry name" value="LRRNT_2"/>
    <property type="match status" value="1"/>
</dbReference>
<dbReference type="EMBL" id="CM017879">
    <property type="protein sequence ID" value="KAG1358670.1"/>
    <property type="molecule type" value="Genomic_DNA"/>
</dbReference>
<evidence type="ECO:0000256" key="1">
    <source>
        <dbReference type="ARBA" id="ARBA00004167"/>
    </source>
</evidence>
<evidence type="ECO:0000256" key="5">
    <source>
        <dbReference type="ARBA" id="ARBA00022737"/>
    </source>
</evidence>
<dbReference type="InterPro" id="IPR032675">
    <property type="entry name" value="LRR_dom_sf"/>
</dbReference>
<evidence type="ECO:0000313" key="10">
    <source>
        <dbReference type="EMBL" id="KAG1358670.1"/>
    </source>
</evidence>
<keyword evidence="3" id="KW-0812">Transmembrane</keyword>
<keyword evidence="10" id="KW-0418">Kinase</keyword>
<gene>
    <name evidence="10" type="ORF">COCNU_08G001160</name>
</gene>
<dbReference type="FunFam" id="3.80.10.10:FF:001158">
    <property type="entry name" value="Leucine-rich repeat protein kinase family protein"/>
    <property type="match status" value="1"/>
</dbReference>
<dbReference type="AlphaFoldDB" id="A0A8K0IH90"/>
<evidence type="ECO:0000259" key="9">
    <source>
        <dbReference type="Pfam" id="PF08263"/>
    </source>
</evidence>
<keyword evidence="8" id="KW-0325">Glycoprotein</keyword>
<sequence>MKKSLMDGAPERASIAAAVEKNFSKIYIWRSNSEIRDITCDIIDILETSMHRKEISFDSEDGGIGARFAAPARTLYSNETDQLALLAFKDQITSDPSGVLSTWNATTHFCGWEGVTCGKKHQQRVVALELSSRGLVGSVSPSIGNLTFLRKINLQGNSFFDTIPSDIGHLHRLQQLNLSFNSFGGGIPVELCNCSDLMVLDMRSNLLAGRIPDELRSLTKLEYLRLDANNITGVIPPWLGNFSSLLKLSLYSNFLEGSIPEELGNLANLGFFQVSANMLSGIIPLRLYNFSYLYLFNVAVNQLQGGLPPTLGDALPRLNNLWLGDNRFEGPIPASLGNATGILDIDISKNNFSGQVPSNLGRLQGLYSLNLGVNQLEASDANGWAFLDSLTNCSFLQILALDDNRFGGILPESITNLSVELQFLTIGINHISGNIPSGIENLFNLYALMFQDNLLTGNIPEGMGKLQMLQEVKGSGVGLTAAALLVMDAGISSSYPSAAGDKQKNEEDVT</sequence>
<keyword evidence="4" id="KW-0732">Signal</keyword>
<dbReference type="Proteomes" id="UP000797356">
    <property type="component" value="Chromosome 8"/>
</dbReference>
<name>A0A8K0IH90_COCNU</name>
<reference evidence="10" key="1">
    <citation type="journal article" date="2017" name="Gigascience">
        <title>The genome draft of coconut (Cocos nucifera).</title>
        <authorList>
            <person name="Xiao Y."/>
            <person name="Xu P."/>
            <person name="Fan H."/>
            <person name="Baudouin L."/>
            <person name="Xia W."/>
            <person name="Bocs S."/>
            <person name="Xu J."/>
            <person name="Li Q."/>
            <person name="Guo A."/>
            <person name="Zhou L."/>
            <person name="Li J."/>
            <person name="Wu Y."/>
            <person name="Ma Z."/>
            <person name="Armero A."/>
            <person name="Issali A.E."/>
            <person name="Liu N."/>
            <person name="Peng M."/>
            <person name="Yang Y."/>
        </authorList>
    </citation>
    <scope>NUCLEOTIDE SEQUENCE</scope>
    <source>
        <tissue evidence="10">Spear leaf of Hainan Tall coconut</tissue>
    </source>
</reference>
<dbReference type="GO" id="GO:0016301">
    <property type="term" value="F:kinase activity"/>
    <property type="evidence" value="ECO:0007669"/>
    <property type="project" value="UniProtKB-KW"/>
</dbReference>
<evidence type="ECO:0000256" key="7">
    <source>
        <dbReference type="ARBA" id="ARBA00023136"/>
    </source>
</evidence>